<name>A0AC34RDP6_9BILA</name>
<evidence type="ECO:0000313" key="1">
    <source>
        <dbReference type="Proteomes" id="UP000887576"/>
    </source>
</evidence>
<accession>A0AC34RDP6</accession>
<dbReference type="WBParaSite" id="JU765_v2.g5690.t1">
    <property type="protein sequence ID" value="JU765_v2.g5690.t1"/>
    <property type="gene ID" value="JU765_v2.g5690"/>
</dbReference>
<evidence type="ECO:0000313" key="2">
    <source>
        <dbReference type="WBParaSite" id="JU765_v2.g5690.t1"/>
    </source>
</evidence>
<organism evidence="1 2">
    <name type="scientific">Panagrolaimus sp. JU765</name>
    <dbReference type="NCBI Taxonomy" id="591449"/>
    <lineage>
        <taxon>Eukaryota</taxon>
        <taxon>Metazoa</taxon>
        <taxon>Ecdysozoa</taxon>
        <taxon>Nematoda</taxon>
        <taxon>Chromadorea</taxon>
        <taxon>Rhabditida</taxon>
        <taxon>Tylenchina</taxon>
        <taxon>Panagrolaimomorpha</taxon>
        <taxon>Panagrolaimoidea</taxon>
        <taxon>Panagrolaimidae</taxon>
        <taxon>Panagrolaimus</taxon>
    </lineage>
</organism>
<reference evidence="2" key="1">
    <citation type="submission" date="2022-11" db="UniProtKB">
        <authorList>
            <consortium name="WormBaseParasite"/>
        </authorList>
    </citation>
    <scope>IDENTIFICATION</scope>
</reference>
<proteinExistence type="predicted"/>
<sequence length="216" mass="24883">MLTQLPPIAFGFQQHTVNSIAILHRNVFQNGIPTALNMLSNIFGNITTKITIKEDFLYDGLIDFEDVYVLRHFLITTISTFAIPLIFSWSVILPIEEQYCGIYYSYTKTRLSSGIYWLSSFLVDYFIGIFTMSIIGILLFLFNIFHINCLIAYIVATGIFSITFLFQAYVTTFFFDTSSMAISVLHIYNLIMFSVIESLRSYVAKRGFDFHVSFFI</sequence>
<protein>
    <submittedName>
        <fullName evidence="2">Uncharacterized protein</fullName>
    </submittedName>
</protein>
<dbReference type="Proteomes" id="UP000887576">
    <property type="component" value="Unplaced"/>
</dbReference>